<name>A0A0P9DWF4_9CHLR</name>
<dbReference type="AlphaFoldDB" id="A0A0P9DWF4"/>
<gene>
    <name evidence="1" type="ORF">SE17_04055</name>
</gene>
<dbReference type="EMBL" id="LJCR01000065">
    <property type="protein sequence ID" value="KPV54384.1"/>
    <property type="molecule type" value="Genomic_DNA"/>
</dbReference>
<organism evidence="1 2">
    <name type="scientific">Kouleothrix aurantiaca</name>
    <dbReference type="NCBI Taxonomy" id="186479"/>
    <lineage>
        <taxon>Bacteria</taxon>
        <taxon>Bacillati</taxon>
        <taxon>Chloroflexota</taxon>
        <taxon>Chloroflexia</taxon>
        <taxon>Chloroflexales</taxon>
        <taxon>Roseiflexineae</taxon>
        <taxon>Roseiflexaceae</taxon>
        <taxon>Kouleothrix</taxon>
    </lineage>
</organism>
<evidence type="ECO:0000313" key="1">
    <source>
        <dbReference type="EMBL" id="KPV54384.1"/>
    </source>
</evidence>
<keyword evidence="2" id="KW-1185">Reference proteome</keyword>
<comment type="caution">
    <text evidence="1">The sequence shown here is derived from an EMBL/GenBank/DDBJ whole genome shotgun (WGS) entry which is preliminary data.</text>
</comment>
<sequence>MSVPVPMTPPQLTLPQWWDQVATEQEQRVLLARIGVTIDAAGVPWAFLPRAVQTSLITRFGVKENASPQR</sequence>
<evidence type="ECO:0000313" key="2">
    <source>
        <dbReference type="Proteomes" id="UP000050509"/>
    </source>
</evidence>
<protein>
    <submittedName>
        <fullName evidence="1">Uncharacterized protein</fullName>
    </submittedName>
</protein>
<accession>A0A0P9DWF4</accession>
<proteinExistence type="predicted"/>
<reference evidence="1 2" key="1">
    <citation type="submission" date="2015-09" db="EMBL/GenBank/DDBJ databases">
        <title>Draft genome sequence of Kouleothrix aurantiaca JCM 19913.</title>
        <authorList>
            <person name="Hemp J."/>
        </authorList>
    </citation>
    <scope>NUCLEOTIDE SEQUENCE [LARGE SCALE GENOMIC DNA]</scope>
    <source>
        <strain evidence="1 2">COM-B</strain>
    </source>
</reference>
<dbReference type="Proteomes" id="UP000050509">
    <property type="component" value="Unassembled WGS sequence"/>
</dbReference>